<keyword evidence="11" id="KW-1003">Cell membrane</keyword>
<feature type="binding site" evidence="11">
    <location>
        <begin position="244"/>
        <end position="245"/>
    </location>
    <ligand>
        <name>substrate</name>
    </ligand>
</feature>
<dbReference type="SUPFAM" id="SSF51395">
    <property type="entry name" value="FMN-linked oxidoreductases"/>
    <property type="match status" value="1"/>
</dbReference>
<evidence type="ECO:0000313" key="13">
    <source>
        <dbReference type="EMBL" id="PXW60037.1"/>
    </source>
</evidence>
<dbReference type="RefSeq" id="WP_110374391.1">
    <property type="nucleotide sequence ID" value="NZ_JAHBRY010000001.1"/>
</dbReference>
<feature type="binding site" evidence="11">
    <location>
        <position position="215"/>
    </location>
    <ligand>
        <name>FMN</name>
        <dbReference type="ChEBI" id="CHEBI:58210"/>
    </ligand>
</feature>
<evidence type="ECO:0000256" key="10">
    <source>
        <dbReference type="ARBA" id="ARBA00048639"/>
    </source>
</evidence>
<dbReference type="GO" id="GO:0005886">
    <property type="term" value="C:plasma membrane"/>
    <property type="evidence" value="ECO:0007669"/>
    <property type="project" value="UniProtKB-SubCell"/>
</dbReference>
<reference evidence="13 14" key="1">
    <citation type="submission" date="2018-05" db="EMBL/GenBank/DDBJ databases">
        <title>Genomic Encyclopedia of Type Strains, Phase IV (KMG-IV): sequencing the most valuable type-strain genomes for metagenomic binning, comparative biology and taxonomic classification.</title>
        <authorList>
            <person name="Goeker M."/>
        </authorList>
    </citation>
    <scope>NUCLEOTIDE SEQUENCE [LARGE SCALE GENOMIC DNA]</scope>
    <source>
        <strain evidence="13 14">DSM 6462</strain>
    </source>
</reference>
<dbReference type="GO" id="GO:0006207">
    <property type="term" value="P:'de novo' pyrimidine nucleobase biosynthetic process"/>
    <property type="evidence" value="ECO:0007669"/>
    <property type="project" value="UniProtKB-UniRule"/>
</dbReference>
<evidence type="ECO:0000256" key="1">
    <source>
        <dbReference type="ARBA" id="ARBA00003125"/>
    </source>
</evidence>
<dbReference type="OrthoDB" id="9802377at2"/>
<evidence type="ECO:0000313" key="14">
    <source>
        <dbReference type="Proteomes" id="UP000248021"/>
    </source>
</evidence>
<dbReference type="AlphaFoldDB" id="A0A2V3U8A6"/>
<dbReference type="InterPro" id="IPR013785">
    <property type="entry name" value="Aldolase_TIM"/>
</dbReference>
<dbReference type="Pfam" id="PF01180">
    <property type="entry name" value="DHO_dh"/>
    <property type="match status" value="1"/>
</dbReference>
<feature type="domain" description="Dihydroorotate dehydrogenase catalytic" evidence="12">
    <location>
        <begin position="44"/>
        <end position="338"/>
    </location>
</feature>
<evidence type="ECO:0000256" key="6">
    <source>
        <dbReference type="ARBA" id="ARBA00022643"/>
    </source>
</evidence>
<keyword evidence="7 11" id="KW-0665">Pyrimidine biosynthesis</keyword>
<dbReference type="InterPro" id="IPR005720">
    <property type="entry name" value="Dihydroorotate_DH_cat"/>
</dbReference>
<dbReference type="UniPathway" id="UPA00070">
    <property type="reaction ID" value="UER00946"/>
</dbReference>
<comment type="pathway">
    <text evidence="3 11">Pyrimidine metabolism; UMP biosynthesis via de novo pathway; orotate from (S)-dihydroorotate (quinone route): step 1/1.</text>
</comment>
<feature type="binding site" evidence="11">
    <location>
        <position position="142"/>
    </location>
    <ligand>
        <name>FMN</name>
        <dbReference type="ChEBI" id="CHEBI:58210"/>
    </ligand>
</feature>
<keyword evidence="9 11" id="KW-0472">Membrane</keyword>
<sequence length="360" mass="37980">MMSMLASLARPFLAQLDAETAHRLTIRALAALPPATPPQSDPKLRVAAFGLRFANPIGLAAGFDKNAEVPDAMLGFGFGFVEVGTLTPRAQEGNPRPRVFRLPADQGVINRLGFNNGGHAAAEARLAARRGRANPSAILGINIGANKDSADRAADYVAGVKALAPYASYFTVNISSPNTPGLRDLQQAAALDDLLARVIEARDSVGGPRRPVILKIAPDVTLAELDDIVRVARSRAIDGMIVGNTTISRPTTLRDPRANEAGGLSGQPLFPLATRMLAETFLRVEGAFPLIAAGGISSAETAWQKVRAGATLMQLYSALVYHGPELVGVIKRGLLTRLATEGGSLSDHIGRDASAWTRES</sequence>
<dbReference type="NCBIfam" id="NF003652">
    <property type="entry name" value="PRK05286.2-5"/>
    <property type="match status" value="1"/>
</dbReference>
<feature type="binding site" evidence="11">
    <location>
        <position position="65"/>
    </location>
    <ligand>
        <name>substrate</name>
    </ligand>
</feature>
<name>A0A2V3U8A6_9HYPH</name>
<evidence type="ECO:0000259" key="12">
    <source>
        <dbReference type="Pfam" id="PF01180"/>
    </source>
</evidence>
<dbReference type="PROSITE" id="PS00911">
    <property type="entry name" value="DHODEHASE_1"/>
    <property type="match status" value="1"/>
</dbReference>
<feature type="binding site" evidence="11">
    <location>
        <position position="266"/>
    </location>
    <ligand>
        <name>FMN</name>
        <dbReference type="ChEBI" id="CHEBI:58210"/>
    </ligand>
</feature>
<comment type="function">
    <text evidence="1 11">Catalyzes the conversion of dihydroorotate to orotate with quinone as electron acceptor.</text>
</comment>
<comment type="cofactor">
    <cofactor evidence="11">
        <name>FMN</name>
        <dbReference type="ChEBI" id="CHEBI:58210"/>
    </cofactor>
    <text evidence="11">Binds 1 FMN per subunit.</text>
</comment>
<dbReference type="Gene3D" id="3.20.20.70">
    <property type="entry name" value="Aldolase class I"/>
    <property type="match status" value="1"/>
</dbReference>
<feature type="binding site" evidence="11">
    <location>
        <position position="173"/>
    </location>
    <ligand>
        <name>FMN</name>
        <dbReference type="ChEBI" id="CHEBI:58210"/>
    </ligand>
</feature>
<gene>
    <name evidence="11" type="primary">pyrD</name>
    <name evidence="13" type="ORF">C7450_10488</name>
</gene>
<keyword evidence="6 11" id="KW-0288">FMN</keyword>
<feature type="active site" description="Nucleophile" evidence="11">
    <location>
        <position position="176"/>
    </location>
</feature>
<evidence type="ECO:0000256" key="5">
    <source>
        <dbReference type="ARBA" id="ARBA00022630"/>
    </source>
</evidence>
<feature type="binding site" evidence="11">
    <location>
        <begin position="316"/>
        <end position="317"/>
    </location>
    <ligand>
        <name>FMN</name>
        <dbReference type="ChEBI" id="CHEBI:58210"/>
    </ligand>
</feature>
<dbReference type="NCBIfam" id="NF003645">
    <property type="entry name" value="PRK05286.1-2"/>
    <property type="match status" value="1"/>
</dbReference>
<feature type="binding site" evidence="11">
    <location>
        <position position="178"/>
    </location>
    <ligand>
        <name>substrate</name>
    </ligand>
</feature>
<dbReference type="GO" id="GO:0106430">
    <property type="term" value="F:dihydroorotate dehydrogenase (quinone) activity"/>
    <property type="evidence" value="ECO:0007669"/>
    <property type="project" value="UniProtKB-EC"/>
</dbReference>
<evidence type="ECO:0000256" key="7">
    <source>
        <dbReference type="ARBA" id="ARBA00022975"/>
    </source>
</evidence>
<dbReference type="NCBIfam" id="TIGR01036">
    <property type="entry name" value="pyrD_sub2"/>
    <property type="match status" value="1"/>
</dbReference>
<dbReference type="Proteomes" id="UP000248021">
    <property type="component" value="Unassembled WGS sequence"/>
</dbReference>
<keyword evidence="5 11" id="KW-0285">Flavoprotein</keyword>
<comment type="similarity">
    <text evidence="4 11">Belongs to the dihydroorotate dehydrogenase family. Type 2 subfamily.</text>
</comment>
<evidence type="ECO:0000256" key="9">
    <source>
        <dbReference type="ARBA" id="ARBA00023136"/>
    </source>
</evidence>
<dbReference type="InterPro" id="IPR005719">
    <property type="entry name" value="Dihydroorotate_DH_2"/>
</dbReference>
<feature type="binding site" evidence="11">
    <location>
        <position position="85"/>
    </location>
    <ligand>
        <name>FMN</name>
        <dbReference type="ChEBI" id="CHEBI:58210"/>
    </ligand>
</feature>
<feature type="binding site" evidence="11">
    <location>
        <position position="295"/>
    </location>
    <ligand>
        <name>FMN</name>
        <dbReference type="ChEBI" id="CHEBI:58210"/>
    </ligand>
</feature>
<keyword evidence="14" id="KW-1185">Reference proteome</keyword>
<dbReference type="PANTHER" id="PTHR48109">
    <property type="entry name" value="DIHYDROOROTATE DEHYDROGENASE (QUINONE), MITOCHONDRIAL-RELATED"/>
    <property type="match status" value="1"/>
</dbReference>
<evidence type="ECO:0000256" key="2">
    <source>
        <dbReference type="ARBA" id="ARBA00004370"/>
    </source>
</evidence>
<evidence type="ECO:0000256" key="3">
    <source>
        <dbReference type="ARBA" id="ARBA00005161"/>
    </source>
</evidence>
<dbReference type="GO" id="GO:0005737">
    <property type="term" value="C:cytoplasm"/>
    <property type="evidence" value="ECO:0007669"/>
    <property type="project" value="InterPro"/>
</dbReference>
<evidence type="ECO:0000256" key="11">
    <source>
        <dbReference type="HAMAP-Rule" id="MF_00225"/>
    </source>
</evidence>
<keyword evidence="8 11" id="KW-0560">Oxidoreductase</keyword>
<feature type="binding site" evidence="11">
    <location>
        <position position="243"/>
    </location>
    <ligand>
        <name>FMN</name>
        <dbReference type="ChEBI" id="CHEBI:58210"/>
    </ligand>
</feature>
<dbReference type="GO" id="GO:0044205">
    <property type="term" value="P:'de novo' UMP biosynthetic process"/>
    <property type="evidence" value="ECO:0007669"/>
    <property type="project" value="UniProtKB-UniRule"/>
</dbReference>
<comment type="subcellular location">
    <subcellularLocation>
        <location evidence="11">Cell membrane</location>
        <topology evidence="11">Peripheral membrane protein</topology>
    </subcellularLocation>
    <subcellularLocation>
        <location evidence="2">Membrane</location>
    </subcellularLocation>
</comment>
<comment type="catalytic activity">
    <reaction evidence="10 11">
        <text>(S)-dihydroorotate + a quinone = orotate + a quinol</text>
        <dbReference type="Rhea" id="RHEA:30187"/>
        <dbReference type="ChEBI" id="CHEBI:24646"/>
        <dbReference type="ChEBI" id="CHEBI:30839"/>
        <dbReference type="ChEBI" id="CHEBI:30864"/>
        <dbReference type="ChEBI" id="CHEBI:132124"/>
        <dbReference type="EC" id="1.3.5.2"/>
    </reaction>
</comment>
<comment type="subunit">
    <text evidence="11">Monomer.</text>
</comment>
<organism evidence="13 14">
    <name type="scientific">Chelatococcus asaccharovorans</name>
    <dbReference type="NCBI Taxonomy" id="28210"/>
    <lineage>
        <taxon>Bacteria</taxon>
        <taxon>Pseudomonadati</taxon>
        <taxon>Pseudomonadota</taxon>
        <taxon>Alphaproteobacteria</taxon>
        <taxon>Hyphomicrobiales</taxon>
        <taxon>Chelatococcaceae</taxon>
        <taxon>Chelatococcus</taxon>
    </lineage>
</organism>
<dbReference type="InterPro" id="IPR001295">
    <property type="entry name" value="Dihydroorotate_DH_CS"/>
</dbReference>
<dbReference type="InterPro" id="IPR050074">
    <property type="entry name" value="DHO_dehydrogenase"/>
</dbReference>
<proteinExistence type="inferred from homology"/>
<dbReference type="HAMAP" id="MF_00225">
    <property type="entry name" value="DHO_dh_type2"/>
    <property type="match status" value="1"/>
</dbReference>
<dbReference type="EMBL" id="QJJK01000004">
    <property type="protein sequence ID" value="PXW60037.1"/>
    <property type="molecule type" value="Genomic_DNA"/>
</dbReference>
<accession>A0A2V3U8A6</accession>
<dbReference type="PANTHER" id="PTHR48109:SF4">
    <property type="entry name" value="DIHYDROOROTATE DEHYDROGENASE (QUINONE), MITOCHONDRIAL"/>
    <property type="match status" value="1"/>
</dbReference>
<protein>
    <recommendedName>
        <fullName evidence="11">Dihydroorotate dehydrogenase (quinone)</fullName>
        <ecNumber evidence="11">1.3.5.2</ecNumber>
    </recommendedName>
    <alternativeName>
        <fullName evidence="11">DHOdehase</fullName>
        <shortName evidence="11">DHOD</shortName>
        <shortName evidence="11">DHODase</shortName>
    </alternativeName>
    <alternativeName>
        <fullName evidence="11">Dihydroorotate oxidase</fullName>
    </alternativeName>
</protein>
<feature type="binding site" evidence="11">
    <location>
        <begin position="110"/>
        <end position="114"/>
    </location>
    <ligand>
        <name>substrate</name>
    </ligand>
</feature>
<feature type="binding site" evidence="11">
    <location>
        <position position="173"/>
    </location>
    <ligand>
        <name>substrate</name>
    </ligand>
</feature>
<dbReference type="EC" id="1.3.5.2" evidence="11"/>
<dbReference type="CDD" id="cd04738">
    <property type="entry name" value="DHOD_2_like"/>
    <property type="match status" value="1"/>
</dbReference>
<comment type="caution">
    <text evidence="13">The sequence shown here is derived from an EMBL/GenBank/DDBJ whole genome shotgun (WGS) entry which is preliminary data.</text>
</comment>
<evidence type="ECO:0000256" key="4">
    <source>
        <dbReference type="ARBA" id="ARBA00005359"/>
    </source>
</evidence>
<feature type="binding site" evidence="11">
    <location>
        <begin position="61"/>
        <end position="65"/>
    </location>
    <ligand>
        <name>FMN</name>
        <dbReference type="ChEBI" id="CHEBI:58210"/>
    </ligand>
</feature>
<evidence type="ECO:0000256" key="8">
    <source>
        <dbReference type="ARBA" id="ARBA00023002"/>
    </source>
</evidence>
<dbReference type="PROSITE" id="PS00912">
    <property type="entry name" value="DHODEHASE_2"/>
    <property type="match status" value="1"/>
</dbReference>